<comment type="caution">
    <text evidence="1">The sequence shown here is derived from an EMBL/GenBank/DDBJ whole genome shotgun (WGS) entry which is preliminary data.</text>
</comment>
<keyword evidence="3" id="KW-1185">Reference proteome</keyword>
<reference evidence="2 3" key="2">
    <citation type="submission" date="2024-07" db="EMBL/GenBank/DDBJ databases">
        <authorList>
            <person name="Akdeniz Z."/>
        </authorList>
    </citation>
    <scope>NUCLEOTIDE SEQUENCE [LARGE SCALE GENOMIC DNA]</scope>
</reference>
<organism evidence="1">
    <name type="scientific">Hexamita inflata</name>
    <dbReference type="NCBI Taxonomy" id="28002"/>
    <lineage>
        <taxon>Eukaryota</taxon>
        <taxon>Metamonada</taxon>
        <taxon>Diplomonadida</taxon>
        <taxon>Hexamitidae</taxon>
        <taxon>Hexamitinae</taxon>
        <taxon>Hexamita</taxon>
    </lineage>
</organism>
<dbReference type="EMBL" id="CATOUU010000331">
    <property type="protein sequence ID" value="CAI9924974.1"/>
    <property type="molecule type" value="Genomic_DNA"/>
</dbReference>
<dbReference type="EMBL" id="CAXDID020000430">
    <property type="protein sequence ID" value="CAL6090704.1"/>
    <property type="molecule type" value="Genomic_DNA"/>
</dbReference>
<protein>
    <submittedName>
        <fullName evidence="2">Hypothetical_protein</fullName>
    </submittedName>
</protein>
<sequence length="137" mass="16176">MNFAPIVLTYEPRTQMQPQQQITPSNPRPLSVKRIYSQTPQLYQNKFFTSPPHQPFKSTFIEQLQTLSTPQIYHRPQPRPHTSIQITKKENEKNAFQEEFARAKRAIKITQTSEKLLHEWTKINGDIFHPKPKTSFM</sequence>
<dbReference type="AlphaFoldDB" id="A0AA86NSQ1"/>
<reference evidence="1" key="1">
    <citation type="submission" date="2023-06" db="EMBL/GenBank/DDBJ databases">
        <authorList>
            <person name="Kurt Z."/>
        </authorList>
    </citation>
    <scope>NUCLEOTIDE SEQUENCE</scope>
</reference>
<accession>A0AA86NSQ1</accession>
<evidence type="ECO:0000313" key="2">
    <source>
        <dbReference type="EMBL" id="CAL6090704.1"/>
    </source>
</evidence>
<dbReference type="Proteomes" id="UP001642409">
    <property type="component" value="Unassembled WGS sequence"/>
</dbReference>
<name>A0AA86NSQ1_9EUKA</name>
<evidence type="ECO:0000313" key="1">
    <source>
        <dbReference type="EMBL" id="CAI9924974.1"/>
    </source>
</evidence>
<gene>
    <name evidence="1" type="ORF">HINF_LOCUS12619</name>
    <name evidence="2" type="ORF">HINF_LOCUS65436</name>
</gene>
<proteinExistence type="predicted"/>
<evidence type="ECO:0000313" key="3">
    <source>
        <dbReference type="Proteomes" id="UP001642409"/>
    </source>
</evidence>